<evidence type="ECO:0000313" key="4">
    <source>
        <dbReference type="EMBL" id="MBE9661748.1"/>
    </source>
</evidence>
<dbReference type="Pfam" id="PF00072">
    <property type="entry name" value="Response_reg"/>
    <property type="match status" value="1"/>
</dbReference>
<dbReference type="EMBL" id="JADFFL010000003">
    <property type="protein sequence ID" value="MBE9661748.1"/>
    <property type="molecule type" value="Genomic_DNA"/>
</dbReference>
<reference evidence="4" key="1">
    <citation type="submission" date="2020-10" db="EMBL/GenBank/DDBJ databases">
        <title>Mucilaginibacter mali sp. nov., isolated from rhizosphere soil of apple orchard.</title>
        <authorList>
            <person name="Lee J.-S."/>
            <person name="Kim H.S."/>
            <person name="Kim J.-S."/>
        </authorList>
    </citation>
    <scope>NUCLEOTIDE SEQUENCE</scope>
    <source>
        <strain evidence="4">KCTC 22746</strain>
    </source>
</reference>
<dbReference type="InterPro" id="IPR011006">
    <property type="entry name" value="CheY-like_superfamily"/>
</dbReference>
<accession>A0A929KXH2</accession>
<dbReference type="RefSeq" id="WP_194110961.1">
    <property type="nucleotide sequence ID" value="NZ_JADFFL010000003.1"/>
</dbReference>
<sequence>MEKEKKILVVDDDQAILEILEEVLSYYGYHVSTLANADKVFERISEYHPDLILLDVMLGPMDGRMICRAIKSIANVAGIPIIMISATESTSSMLSLDFAPNDFLQKPFDVNYLIEKIEHQLAA</sequence>
<dbReference type="Proteomes" id="UP000622475">
    <property type="component" value="Unassembled WGS sequence"/>
</dbReference>
<feature type="domain" description="Response regulatory" evidence="3">
    <location>
        <begin position="6"/>
        <end position="121"/>
    </location>
</feature>
<dbReference type="GO" id="GO:0000160">
    <property type="term" value="P:phosphorelay signal transduction system"/>
    <property type="evidence" value="ECO:0007669"/>
    <property type="project" value="InterPro"/>
</dbReference>
<evidence type="ECO:0000256" key="2">
    <source>
        <dbReference type="PROSITE-ProRule" id="PRU00169"/>
    </source>
</evidence>
<evidence type="ECO:0000259" key="3">
    <source>
        <dbReference type="PROSITE" id="PS50110"/>
    </source>
</evidence>
<dbReference type="SMART" id="SM00448">
    <property type="entry name" value="REC"/>
    <property type="match status" value="1"/>
</dbReference>
<dbReference type="PANTHER" id="PTHR44591">
    <property type="entry name" value="STRESS RESPONSE REGULATOR PROTEIN 1"/>
    <property type="match status" value="1"/>
</dbReference>
<dbReference type="AlphaFoldDB" id="A0A929KXH2"/>
<proteinExistence type="predicted"/>
<keyword evidence="5" id="KW-1185">Reference proteome</keyword>
<dbReference type="SUPFAM" id="SSF52172">
    <property type="entry name" value="CheY-like"/>
    <property type="match status" value="1"/>
</dbReference>
<dbReference type="PROSITE" id="PS50110">
    <property type="entry name" value="RESPONSE_REGULATORY"/>
    <property type="match status" value="1"/>
</dbReference>
<dbReference type="Gene3D" id="3.40.50.2300">
    <property type="match status" value="1"/>
</dbReference>
<dbReference type="PANTHER" id="PTHR44591:SF3">
    <property type="entry name" value="RESPONSE REGULATORY DOMAIN-CONTAINING PROTEIN"/>
    <property type="match status" value="1"/>
</dbReference>
<name>A0A929KXH2_9SPHI</name>
<dbReference type="InterPro" id="IPR050595">
    <property type="entry name" value="Bact_response_regulator"/>
</dbReference>
<evidence type="ECO:0000313" key="5">
    <source>
        <dbReference type="Proteomes" id="UP000622475"/>
    </source>
</evidence>
<organism evidence="4 5">
    <name type="scientific">Mucilaginibacter myungsuensis</name>
    <dbReference type="NCBI Taxonomy" id="649104"/>
    <lineage>
        <taxon>Bacteria</taxon>
        <taxon>Pseudomonadati</taxon>
        <taxon>Bacteroidota</taxon>
        <taxon>Sphingobacteriia</taxon>
        <taxon>Sphingobacteriales</taxon>
        <taxon>Sphingobacteriaceae</taxon>
        <taxon>Mucilaginibacter</taxon>
    </lineage>
</organism>
<feature type="modified residue" description="4-aspartylphosphate" evidence="2">
    <location>
        <position position="55"/>
    </location>
</feature>
<evidence type="ECO:0000256" key="1">
    <source>
        <dbReference type="ARBA" id="ARBA00022553"/>
    </source>
</evidence>
<gene>
    <name evidence="4" type="ORF">IRJ16_07610</name>
</gene>
<keyword evidence="1 2" id="KW-0597">Phosphoprotein</keyword>
<protein>
    <submittedName>
        <fullName evidence="4">Response regulator</fullName>
    </submittedName>
</protein>
<comment type="caution">
    <text evidence="4">The sequence shown here is derived from an EMBL/GenBank/DDBJ whole genome shotgun (WGS) entry which is preliminary data.</text>
</comment>
<dbReference type="InterPro" id="IPR001789">
    <property type="entry name" value="Sig_transdc_resp-reg_receiver"/>
</dbReference>